<sequence length="267" mass="30841">VPWAKRVHGVEGSDAAHKACAELSETKHFVTVDGDTIIDPKFLNVVLELEELGVDDDYQFSWCGKVNVNGLMYGNGSLKMWTKDFVKNMRTHENTDGNDDTMIEFCYFDNYYQLNDNYSESIINSTKAQAFRAGFREGVKMSLNRGAKVINLAKDVWWQNYHRLLIWMNVGTDVEHGLWAIYGAREGCKLALTDWDVSQTRDFTILNKMWNEKYSKVADEEVYHRIGELGWRLNELGLPMDHQPLSAEQSKFFKTVYINTDRVIGRK</sequence>
<dbReference type="AlphaFoldDB" id="A0A381VSW1"/>
<name>A0A381VSW1_9ZZZZ</name>
<protein>
    <recommendedName>
        <fullName evidence="2">Glycosyltransferase 2-like domain-containing protein</fullName>
    </recommendedName>
</protein>
<feature type="non-terminal residue" evidence="1">
    <location>
        <position position="1"/>
    </location>
</feature>
<accession>A0A381VSW1</accession>
<gene>
    <name evidence="1" type="ORF">METZ01_LOCUS96246</name>
</gene>
<organism evidence="1">
    <name type="scientific">marine metagenome</name>
    <dbReference type="NCBI Taxonomy" id="408172"/>
    <lineage>
        <taxon>unclassified sequences</taxon>
        <taxon>metagenomes</taxon>
        <taxon>ecological metagenomes</taxon>
    </lineage>
</organism>
<reference evidence="1" key="1">
    <citation type="submission" date="2018-05" db="EMBL/GenBank/DDBJ databases">
        <authorList>
            <person name="Lanie J.A."/>
            <person name="Ng W.-L."/>
            <person name="Kazmierczak K.M."/>
            <person name="Andrzejewski T.M."/>
            <person name="Davidsen T.M."/>
            <person name="Wayne K.J."/>
            <person name="Tettelin H."/>
            <person name="Glass J.I."/>
            <person name="Rusch D."/>
            <person name="Podicherti R."/>
            <person name="Tsui H.-C.T."/>
            <person name="Winkler M.E."/>
        </authorList>
    </citation>
    <scope>NUCLEOTIDE SEQUENCE</scope>
</reference>
<evidence type="ECO:0008006" key="2">
    <source>
        <dbReference type="Google" id="ProtNLM"/>
    </source>
</evidence>
<proteinExistence type="predicted"/>
<evidence type="ECO:0000313" key="1">
    <source>
        <dbReference type="EMBL" id="SVA43392.1"/>
    </source>
</evidence>
<dbReference type="EMBL" id="UINC01009686">
    <property type="protein sequence ID" value="SVA43392.1"/>
    <property type="molecule type" value="Genomic_DNA"/>
</dbReference>